<protein>
    <recommendedName>
        <fullName evidence="1">D-glutamate cyclase-like C-terminal domain-containing protein</fullName>
    </recommendedName>
</protein>
<sequence>MINEQALSVDIENILVDKNLRGMKPLQSHLNPGYCLRAAKVLKDIKGTVLIGTGFPVLNTFETDGPVGSLILYKALKKLGMNPILVCGTPMANVLQVDYNIFVISVGQPHLGAIEARRALAHLSPEVIISIEHPGLAENNRYHNMRGEDITDKATCFDHFLTQATCPTIAIGDGGNEIGMGNVKSALQALDIIPAVTPCDELIVSDVSNWGVYGILAFLSVWSGQDLLKETCPETILKYLSEHGSVDGVTRKNELTEDGLPVSEGKAVIESIRSLIGFNKS</sequence>
<evidence type="ECO:0000313" key="2">
    <source>
        <dbReference type="EMBL" id="GHE98725.1"/>
    </source>
</evidence>
<name>A0ABQ3J232_9GAMM</name>
<feature type="domain" description="D-glutamate cyclase-like C-terminal" evidence="1">
    <location>
        <begin position="13"/>
        <end position="273"/>
    </location>
</feature>
<dbReference type="Proteomes" id="UP000626370">
    <property type="component" value="Unassembled WGS sequence"/>
</dbReference>
<keyword evidence="3" id="KW-1185">Reference proteome</keyword>
<gene>
    <name evidence="2" type="ORF">GCM10011501_30360</name>
</gene>
<comment type="caution">
    <text evidence="2">The sequence shown here is derived from an EMBL/GenBank/DDBJ whole genome shotgun (WGS) entry which is preliminary data.</text>
</comment>
<dbReference type="PANTHER" id="PTHR32022">
    <property type="entry name" value="D-GLUTAMATE CYCLASE, MITOCHONDRIAL"/>
    <property type="match status" value="1"/>
</dbReference>
<dbReference type="Pfam" id="PF14336">
    <property type="entry name" value="GLUCM-like_C"/>
    <property type="match status" value="1"/>
</dbReference>
<organism evidence="2 3">
    <name type="scientific">Thalassotalea profundi</name>
    <dbReference type="NCBI Taxonomy" id="2036687"/>
    <lineage>
        <taxon>Bacteria</taxon>
        <taxon>Pseudomonadati</taxon>
        <taxon>Pseudomonadota</taxon>
        <taxon>Gammaproteobacteria</taxon>
        <taxon>Alteromonadales</taxon>
        <taxon>Colwelliaceae</taxon>
        <taxon>Thalassotalea</taxon>
    </lineage>
</organism>
<evidence type="ECO:0000259" key="1">
    <source>
        <dbReference type="Pfam" id="PF14336"/>
    </source>
</evidence>
<dbReference type="EMBL" id="BNAH01000013">
    <property type="protein sequence ID" value="GHE98725.1"/>
    <property type="molecule type" value="Genomic_DNA"/>
</dbReference>
<reference evidence="3" key="1">
    <citation type="journal article" date="2019" name="Int. J. Syst. Evol. Microbiol.">
        <title>The Global Catalogue of Microorganisms (GCM) 10K type strain sequencing project: providing services to taxonomists for standard genome sequencing and annotation.</title>
        <authorList>
            <consortium name="The Broad Institute Genomics Platform"/>
            <consortium name="The Broad Institute Genome Sequencing Center for Infectious Disease"/>
            <person name="Wu L."/>
            <person name="Ma J."/>
        </authorList>
    </citation>
    <scope>NUCLEOTIDE SEQUENCE [LARGE SCALE GENOMIC DNA]</scope>
    <source>
        <strain evidence="3">CGMCC 1.15922</strain>
    </source>
</reference>
<evidence type="ECO:0000313" key="3">
    <source>
        <dbReference type="Proteomes" id="UP000626370"/>
    </source>
</evidence>
<dbReference type="RefSeq" id="WP_189379102.1">
    <property type="nucleotide sequence ID" value="NZ_BNAH01000013.1"/>
</dbReference>
<dbReference type="PANTHER" id="PTHR32022:SF10">
    <property type="entry name" value="D-GLUTAMATE CYCLASE, MITOCHONDRIAL"/>
    <property type="match status" value="1"/>
</dbReference>
<dbReference type="InterPro" id="IPR025504">
    <property type="entry name" value="GLUCM_C"/>
</dbReference>
<proteinExistence type="predicted"/>
<accession>A0ABQ3J232</accession>
<dbReference type="Gene3D" id="3.90.1640.20">
    <property type="entry name" value="TON_0340"/>
    <property type="match status" value="1"/>
</dbReference>